<comment type="similarity">
    <text evidence="1">Belongs to the enoyl-CoA hydratase/isomerase family.</text>
</comment>
<dbReference type="Gene3D" id="1.10.12.10">
    <property type="entry name" value="Lyase 2-enoyl-coa Hydratase, Chain A, domain 2"/>
    <property type="match status" value="1"/>
</dbReference>
<evidence type="ECO:0000256" key="1">
    <source>
        <dbReference type="ARBA" id="ARBA00005254"/>
    </source>
</evidence>
<dbReference type="EMBL" id="JAQIPB010000010">
    <property type="protein sequence ID" value="MDA7418561.1"/>
    <property type="molecule type" value="Genomic_DNA"/>
</dbReference>
<dbReference type="CDD" id="cd06558">
    <property type="entry name" value="crotonase-like"/>
    <property type="match status" value="1"/>
</dbReference>
<dbReference type="InterPro" id="IPR001753">
    <property type="entry name" value="Enoyl-CoA_hydra/iso"/>
</dbReference>
<dbReference type="Proteomes" id="UP001212602">
    <property type="component" value="Unassembled WGS sequence"/>
</dbReference>
<dbReference type="GO" id="GO:0003824">
    <property type="term" value="F:catalytic activity"/>
    <property type="evidence" value="ECO:0007669"/>
    <property type="project" value="UniProtKB-ARBA"/>
</dbReference>
<keyword evidence="3" id="KW-1185">Reference proteome</keyword>
<proteinExistence type="inferred from homology"/>
<dbReference type="SUPFAM" id="SSF52096">
    <property type="entry name" value="ClpP/crotonase"/>
    <property type="match status" value="1"/>
</dbReference>
<name>A0AAE3NBE5_9BURK</name>
<dbReference type="PANTHER" id="PTHR43459">
    <property type="entry name" value="ENOYL-COA HYDRATASE"/>
    <property type="match status" value="1"/>
</dbReference>
<dbReference type="RefSeq" id="WP_271429771.1">
    <property type="nucleotide sequence ID" value="NZ_JAQIPB010000010.1"/>
</dbReference>
<dbReference type="InterPro" id="IPR014748">
    <property type="entry name" value="Enoyl-CoA_hydra_C"/>
</dbReference>
<evidence type="ECO:0000313" key="2">
    <source>
        <dbReference type="EMBL" id="MDA7418561.1"/>
    </source>
</evidence>
<comment type="caution">
    <text evidence="2">The sequence shown here is derived from an EMBL/GenBank/DDBJ whole genome shotgun (WGS) entry which is preliminary data.</text>
</comment>
<accession>A0AAE3NBE5</accession>
<dbReference type="AlphaFoldDB" id="A0AAE3NBE5"/>
<gene>
    <name evidence="2" type="ORF">PGB34_19495</name>
</gene>
<dbReference type="Pfam" id="PF00378">
    <property type="entry name" value="ECH_1"/>
    <property type="match status" value="1"/>
</dbReference>
<organism evidence="2 3">
    <name type="scientific">Xenophilus arseniciresistens</name>
    <dbReference type="NCBI Taxonomy" id="1283306"/>
    <lineage>
        <taxon>Bacteria</taxon>
        <taxon>Pseudomonadati</taxon>
        <taxon>Pseudomonadota</taxon>
        <taxon>Betaproteobacteria</taxon>
        <taxon>Burkholderiales</taxon>
        <taxon>Comamonadaceae</taxon>
        <taxon>Xenophilus</taxon>
    </lineage>
</organism>
<dbReference type="Gene3D" id="3.90.226.10">
    <property type="entry name" value="2-enoyl-CoA Hydratase, Chain A, domain 1"/>
    <property type="match status" value="1"/>
</dbReference>
<evidence type="ECO:0000313" key="3">
    <source>
        <dbReference type="Proteomes" id="UP001212602"/>
    </source>
</evidence>
<sequence>MTATALNTGTPELLASLEAGVLTLTLNRPEARNAMTRAMNQALAEQLARAELDPEVKCVVLTGAGKGFCAGGDVKGMAASGDGTVGPRTIDEAIHVQRVNQRETAGRLFKMPKPTLAVLPGAAAGAGLALALACDLRLMSSTAIMTTAFARVGFSGDYGGSYFMTQLVGAAKARELYFLSERVSADEAVRLGLANWSCAPEELGARALQIAQRLASGPTVAYRYMKENLNRALAGGELHDCLDLEATHHIHCGQTEDHREAAQAFVEKREPVFKGR</sequence>
<protein>
    <submittedName>
        <fullName evidence="2">Enoyl-CoA hydratase</fullName>
    </submittedName>
</protein>
<dbReference type="PANTHER" id="PTHR43459:SF1">
    <property type="entry name" value="EG:BACN32G11.4 PROTEIN"/>
    <property type="match status" value="1"/>
</dbReference>
<dbReference type="InterPro" id="IPR029045">
    <property type="entry name" value="ClpP/crotonase-like_dom_sf"/>
</dbReference>
<reference evidence="2" key="1">
    <citation type="submission" date="2023-01" db="EMBL/GenBank/DDBJ databases">
        <title>Xenophilus mangrovi sp. nov., isolated from soil of Mangrove nature reserve.</title>
        <authorList>
            <person name="Xu S."/>
            <person name="Liu Z."/>
            <person name="Xu Y."/>
        </authorList>
    </citation>
    <scope>NUCLEOTIDE SEQUENCE</scope>
    <source>
        <strain evidence="2">YW8</strain>
    </source>
</reference>